<feature type="domain" description="Cytochrome c" evidence="7">
    <location>
        <begin position="265"/>
        <end position="354"/>
    </location>
</feature>
<dbReference type="Pfam" id="PF13442">
    <property type="entry name" value="Cytochrome_CBB3"/>
    <property type="match status" value="1"/>
</dbReference>
<evidence type="ECO:0000256" key="5">
    <source>
        <dbReference type="ARBA" id="ARBA00023004"/>
    </source>
</evidence>
<dbReference type="Proteomes" id="UP000216215">
    <property type="component" value="Unassembled WGS sequence"/>
</dbReference>
<evidence type="ECO:0000313" key="9">
    <source>
        <dbReference type="Proteomes" id="UP000216215"/>
    </source>
</evidence>
<evidence type="ECO:0000313" key="8">
    <source>
        <dbReference type="EMBL" id="PAP98510.1"/>
    </source>
</evidence>
<dbReference type="PROSITE" id="PS51007">
    <property type="entry name" value="CYTC"/>
    <property type="match status" value="3"/>
</dbReference>
<dbReference type="EMBL" id="NPKI01000046">
    <property type="protein sequence ID" value="PAP98510.1"/>
    <property type="molecule type" value="Genomic_DNA"/>
</dbReference>
<dbReference type="InterPro" id="IPR009056">
    <property type="entry name" value="Cyt_c-like_dom"/>
</dbReference>
<organism evidence="8 9">
    <name type="scientific">Mesorhizobium mediterraneum</name>
    <dbReference type="NCBI Taxonomy" id="43617"/>
    <lineage>
        <taxon>Bacteria</taxon>
        <taxon>Pseudomonadati</taxon>
        <taxon>Pseudomonadota</taxon>
        <taxon>Alphaproteobacteria</taxon>
        <taxon>Hyphomicrobiales</taxon>
        <taxon>Phyllobacteriaceae</taxon>
        <taxon>Mesorhizobium</taxon>
    </lineage>
</organism>
<dbReference type="GO" id="GO:0020037">
    <property type="term" value="F:heme binding"/>
    <property type="evidence" value="ECO:0007669"/>
    <property type="project" value="InterPro"/>
</dbReference>
<dbReference type="AlphaFoldDB" id="A0AB36R1Q9"/>
<dbReference type="InterPro" id="IPR036909">
    <property type="entry name" value="Cyt_c-like_dom_sf"/>
</dbReference>
<feature type="domain" description="Cytochrome c" evidence="7">
    <location>
        <begin position="163"/>
        <end position="254"/>
    </location>
</feature>
<gene>
    <name evidence="8" type="ORF">CIT25_31875</name>
</gene>
<feature type="domain" description="Cytochrome c" evidence="7">
    <location>
        <begin position="69"/>
        <end position="155"/>
    </location>
</feature>
<evidence type="ECO:0000256" key="2">
    <source>
        <dbReference type="ARBA" id="ARBA00022617"/>
    </source>
</evidence>
<dbReference type="InterPro" id="IPR050597">
    <property type="entry name" value="Cytochrome_c_Oxidase_Subunit"/>
</dbReference>
<evidence type="ECO:0000256" key="4">
    <source>
        <dbReference type="ARBA" id="ARBA00022982"/>
    </source>
</evidence>
<evidence type="ECO:0000256" key="6">
    <source>
        <dbReference type="PROSITE-ProRule" id="PRU00433"/>
    </source>
</evidence>
<dbReference type="GO" id="GO:0009055">
    <property type="term" value="F:electron transfer activity"/>
    <property type="evidence" value="ECO:0007669"/>
    <property type="project" value="InterPro"/>
</dbReference>
<sequence>MMHISWKKLAIALAILPFVVVLAAWIGFFNVGASSGHWKITEWFLHFAMRSAVRTYALAVDVPETLPRHAIQPAAGHFARGCAICHGAPGEPRSPVVTRMLPQPPDLAGSVGEWTDAQLFRIVKHGVRFTGMPAWPTQERDDEVWAMVAFLRELPSMDEATYRDLAFGETLASPEGDAGPLPQALADCVRCHGGNGRGRGPAIPVLAGQSEAYLLESLRAYAEGSRASGMMSLPAIEAGPQFWPDLARHFAALPTTHASGGGDPALIGRGKEIAERGMRHAGVPACLGCHGRQDRSRFYPSLAGQPERYIAAQLGLFRAGKRGGTRFGHLMANAAKGLTDDDIRALAAYFSLSAAPSATGTR</sequence>
<evidence type="ECO:0000259" key="7">
    <source>
        <dbReference type="PROSITE" id="PS51007"/>
    </source>
</evidence>
<comment type="caution">
    <text evidence="8">The sequence shown here is derived from an EMBL/GenBank/DDBJ whole genome shotgun (WGS) entry which is preliminary data.</text>
</comment>
<dbReference type="Pfam" id="PF00034">
    <property type="entry name" value="Cytochrom_C"/>
    <property type="match status" value="2"/>
</dbReference>
<dbReference type="PANTHER" id="PTHR33751">
    <property type="entry name" value="CBB3-TYPE CYTOCHROME C OXIDASE SUBUNIT FIXP"/>
    <property type="match status" value="1"/>
</dbReference>
<keyword evidence="9" id="KW-1185">Reference proteome</keyword>
<dbReference type="Gene3D" id="1.10.760.10">
    <property type="entry name" value="Cytochrome c-like domain"/>
    <property type="match status" value="3"/>
</dbReference>
<dbReference type="PANTHER" id="PTHR33751:SF9">
    <property type="entry name" value="CYTOCHROME C4"/>
    <property type="match status" value="1"/>
</dbReference>
<keyword evidence="1" id="KW-0813">Transport</keyword>
<accession>A0AB36R1Q9</accession>
<protein>
    <submittedName>
        <fullName evidence="8">Cytochrome C</fullName>
    </submittedName>
</protein>
<evidence type="ECO:0000256" key="1">
    <source>
        <dbReference type="ARBA" id="ARBA00022448"/>
    </source>
</evidence>
<keyword evidence="4" id="KW-0249">Electron transport</keyword>
<dbReference type="SUPFAM" id="SSF46626">
    <property type="entry name" value="Cytochrome c"/>
    <property type="match status" value="3"/>
</dbReference>
<keyword evidence="2 6" id="KW-0349">Heme</keyword>
<keyword evidence="3 6" id="KW-0479">Metal-binding</keyword>
<reference evidence="9" key="1">
    <citation type="submission" date="2017-08" db="EMBL/GenBank/DDBJ databases">
        <title>Mesorhizobium wenxinae sp. nov., a novel rhizobial species isolated from root nodules of chickpea (Cicer arietinum L.).</title>
        <authorList>
            <person name="Zhang J."/>
        </authorList>
    </citation>
    <scope>NUCLEOTIDE SEQUENCE [LARGE SCALE GENOMIC DNA]</scope>
    <source>
        <strain evidence="9">USDA 3392</strain>
    </source>
</reference>
<dbReference type="GO" id="GO:0046872">
    <property type="term" value="F:metal ion binding"/>
    <property type="evidence" value="ECO:0007669"/>
    <property type="project" value="UniProtKB-KW"/>
</dbReference>
<proteinExistence type="predicted"/>
<evidence type="ECO:0000256" key="3">
    <source>
        <dbReference type="ARBA" id="ARBA00022723"/>
    </source>
</evidence>
<name>A0AB36R1Q9_9HYPH</name>
<keyword evidence="5 6" id="KW-0408">Iron</keyword>